<dbReference type="PANTHER" id="PTHR42663">
    <property type="entry name" value="HYDROLASE C777.06C-RELATED-RELATED"/>
    <property type="match status" value="1"/>
</dbReference>
<name>A0A3M3YEW4_9PSED</name>
<dbReference type="Proteomes" id="UP000279372">
    <property type="component" value="Unassembled WGS sequence"/>
</dbReference>
<dbReference type="HAMAP" id="MF_00653">
    <property type="entry name" value="PQQ_syn_PqqB"/>
    <property type="match status" value="1"/>
</dbReference>
<dbReference type="UniPathway" id="UPA00539"/>
<comment type="caution">
    <text evidence="9">The sequence shown here is derived from an EMBL/GenBank/DDBJ whole genome shotgun (WGS) entry which is preliminary data.</text>
</comment>
<gene>
    <name evidence="7" type="primary">pqqB</name>
    <name evidence="9" type="ORF">ALQ33_01784</name>
</gene>
<dbReference type="InterPro" id="IPR011842">
    <property type="entry name" value="PQQ_synth_PqqB"/>
</dbReference>
<evidence type="ECO:0000313" key="10">
    <source>
        <dbReference type="Proteomes" id="UP000279372"/>
    </source>
</evidence>
<dbReference type="SUPFAM" id="SSF56281">
    <property type="entry name" value="Metallo-hydrolase/oxidoreductase"/>
    <property type="match status" value="1"/>
</dbReference>
<accession>A0A3M3YEW4</accession>
<evidence type="ECO:0000256" key="6">
    <source>
        <dbReference type="ARBA" id="ARBA00030966"/>
    </source>
</evidence>
<protein>
    <recommendedName>
        <fullName evidence="3 7">Coenzyme PQQ synthesis protein B</fullName>
    </recommendedName>
    <alternativeName>
        <fullName evidence="6 7">Pyrroloquinoline quinone biosynthesis protein B</fullName>
    </alternativeName>
</protein>
<evidence type="ECO:0000256" key="2">
    <source>
        <dbReference type="ARBA" id="ARBA00008481"/>
    </source>
</evidence>
<dbReference type="AlphaFoldDB" id="A0A3M3YEW4"/>
<feature type="domain" description="Metallo-beta-lactamase" evidence="8">
    <location>
        <begin position="78"/>
        <end position="298"/>
    </location>
</feature>
<evidence type="ECO:0000256" key="5">
    <source>
        <dbReference type="ARBA" id="ARBA00022905"/>
    </source>
</evidence>
<dbReference type="NCBIfam" id="TIGR02108">
    <property type="entry name" value="PQQ_syn_pqqB"/>
    <property type="match status" value="1"/>
</dbReference>
<dbReference type="GO" id="GO:0018189">
    <property type="term" value="P:pyrroloquinoline quinone biosynthetic process"/>
    <property type="evidence" value="ECO:0007669"/>
    <property type="project" value="UniProtKB-UniRule"/>
</dbReference>
<reference evidence="9 10" key="1">
    <citation type="submission" date="2018-08" db="EMBL/GenBank/DDBJ databases">
        <title>Recombination of ecologically and evolutionarily significant loci maintains genetic cohesion in the Pseudomonas syringae species complex.</title>
        <authorList>
            <person name="Dillon M."/>
            <person name="Thakur S."/>
            <person name="Almeida R.N.D."/>
            <person name="Weir B.S."/>
            <person name="Guttman D.S."/>
        </authorList>
    </citation>
    <scope>NUCLEOTIDE SEQUENCE [LARGE SCALE GENOMIC DNA]</scope>
    <source>
        <strain evidence="9 10">ICMP 8902</strain>
    </source>
</reference>
<keyword evidence="5 7" id="KW-0884">PQQ biosynthesis</keyword>
<dbReference type="InterPro" id="IPR001279">
    <property type="entry name" value="Metallo-B-lactamas"/>
</dbReference>
<dbReference type="Gene3D" id="3.60.15.10">
    <property type="entry name" value="Ribonuclease Z/Hydroxyacylglutathione hydrolase-like"/>
    <property type="match status" value="1"/>
</dbReference>
<proteinExistence type="inferred from homology"/>
<dbReference type="Pfam" id="PF12706">
    <property type="entry name" value="Lactamase_B_2"/>
    <property type="match status" value="1"/>
</dbReference>
<evidence type="ECO:0000259" key="8">
    <source>
        <dbReference type="Pfam" id="PF12706"/>
    </source>
</evidence>
<dbReference type="EMBL" id="RBQB01000336">
    <property type="protein sequence ID" value="RMO80756.1"/>
    <property type="molecule type" value="Genomic_DNA"/>
</dbReference>
<evidence type="ECO:0000256" key="1">
    <source>
        <dbReference type="ARBA" id="ARBA00004886"/>
    </source>
</evidence>
<organism evidence="9 10">
    <name type="scientific">Pseudomonas syringae pv. philadelphi</name>
    <dbReference type="NCBI Taxonomy" id="251706"/>
    <lineage>
        <taxon>Bacteria</taxon>
        <taxon>Pseudomonadati</taxon>
        <taxon>Pseudomonadota</taxon>
        <taxon>Gammaproteobacteria</taxon>
        <taxon>Pseudomonadales</taxon>
        <taxon>Pseudomonadaceae</taxon>
        <taxon>Pseudomonas</taxon>
    </lineage>
</organism>
<evidence type="ECO:0000256" key="4">
    <source>
        <dbReference type="ARBA" id="ARBA00022448"/>
    </source>
</evidence>
<evidence type="ECO:0000256" key="3">
    <source>
        <dbReference type="ARBA" id="ARBA00015084"/>
    </source>
</evidence>
<dbReference type="InterPro" id="IPR036866">
    <property type="entry name" value="RibonucZ/Hydroxyglut_hydro"/>
</dbReference>
<keyword evidence="4 7" id="KW-0813">Transport</keyword>
<comment type="similarity">
    <text evidence="2 7">Belongs to the PqqB family.</text>
</comment>
<dbReference type="CDD" id="cd16274">
    <property type="entry name" value="PQQB-like_MBL-fold"/>
    <property type="match status" value="1"/>
</dbReference>
<comment type="pathway">
    <text evidence="1 7">Cofactor biosynthesis; pyrroloquinoline quinone biosynthesis.</text>
</comment>
<sequence>MKPRFAGAFLWLWRLFIFVFQIVCQGADMYLQILGSAAGGGFPQWNCNCVNCAGFRDGSLRAQARTQSSIALSDDGVNWVLCNASPDIRAQLQSFAPMQPGRALRDTGISAIVLMDSQIDHTTGLLSLREGCPHQVWCTDMVHEDLSTGFPLFEMLKHWNGGLNWNRIELQNSFVIPACPNLRFTPFPLRSAAPPYSPHRFDPHPGDNIGLLVEDTRTGGKLFYAPGLGKVDEALAEKMRDADCLLIDGTMWDDDEMQRRGVGTRTGREMGHLAQNGPGGMLEVLEGFPEQRKVLIHINNTNPILDEDSPERAELVRRNVEVAYDGMSIEL</sequence>
<evidence type="ECO:0000313" key="9">
    <source>
        <dbReference type="EMBL" id="RMO80756.1"/>
    </source>
</evidence>
<evidence type="ECO:0000256" key="7">
    <source>
        <dbReference type="HAMAP-Rule" id="MF_00653"/>
    </source>
</evidence>
<dbReference type="PANTHER" id="PTHR42663:SF7">
    <property type="entry name" value="COENZYME PQQ SYNTHESIS PROTEIN B"/>
    <property type="match status" value="1"/>
</dbReference>
<comment type="function">
    <text evidence="7">May be involved in the transport of PQQ or its precursor to the periplasm.</text>
</comment>